<name>A0AAV2QWW7_MEGNR</name>
<comment type="caution">
    <text evidence="1">The sequence shown here is derived from an EMBL/GenBank/DDBJ whole genome shotgun (WGS) entry which is preliminary data.</text>
</comment>
<sequence length="281" mass="31638">MLPYVVLTGSTVGTMPVPVAPCHPGPWDEWFTVDVDELTDLILVAPSRRHLLHLQEYHRFTDDQYRLWRCRWAKLSLVGDNPGVKSLAWHSVVSLLCNAPPTKCLNHEYVKSQLPSRFTRCSVHSPQRVPIKRIKSTHTICNVNCDTDTIKSNNAPNKNCINNNLLICDKGPVQSNCNVPGNLNLRSRSTEPDPIRTGYSTTCTPFTSLSTTCNFVDPPLKIPKSCCPTPESFSRGPALQYIPMLQKYPLVHSGERIAVSSFNIFDIQLDMRICKVCNKIY</sequence>
<keyword evidence="2" id="KW-1185">Reference proteome</keyword>
<dbReference type="AlphaFoldDB" id="A0AAV2QWW7"/>
<evidence type="ECO:0000313" key="2">
    <source>
        <dbReference type="Proteomes" id="UP001497623"/>
    </source>
</evidence>
<reference evidence="1 2" key="1">
    <citation type="submission" date="2024-05" db="EMBL/GenBank/DDBJ databases">
        <authorList>
            <person name="Wallberg A."/>
        </authorList>
    </citation>
    <scope>NUCLEOTIDE SEQUENCE [LARGE SCALE GENOMIC DNA]</scope>
</reference>
<dbReference type="Proteomes" id="UP001497623">
    <property type="component" value="Unassembled WGS sequence"/>
</dbReference>
<protein>
    <submittedName>
        <fullName evidence="1">Uncharacterized protein</fullName>
    </submittedName>
</protein>
<accession>A0AAV2QWW7</accession>
<proteinExistence type="predicted"/>
<evidence type="ECO:0000313" key="1">
    <source>
        <dbReference type="EMBL" id="CAL4105532.1"/>
    </source>
</evidence>
<organism evidence="1 2">
    <name type="scientific">Meganyctiphanes norvegica</name>
    <name type="common">Northern krill</name>
    <name type="synonym">Thysanopoda norvegica</name>
    <dbReference type="NCBI Taxonomy" id="48144"/>
    <lineage>
        <taxon>Eukaryota</taxon>
        <taxon>Metazoa</taxon>
        <taxon>Ecdysozoa</taxon>
        <taxon>Arthropoda</taxon>
        <taxon>Crustacea</taxon>
        <taxon>Multicrustacea</taxon>
        <taxon>Malacostraca</taxon>
        <taxon>Eumalacostraca</taxon>
        <taxon>Eucarida</taxon>
        <taxon>Euphausiacea</taxon>
        <taxon>Euphausiidae</taxon>
        <taxon>Meganyctiphanes</taxon>
    </lineage>
</organism>
<dbReference type="EMBL" id="CAXKWB010012797">
    <property type="protein sequence ID" value="CAL4105532.1"/>
    <property type="molecule type" value="Genomic_DNA"/>
</dbReference>
<gene>
    <name evidence="1" type="ORF">MNOR_LOCUS18110</name>
</gene>